<sequence length="242" mass="25553">MKWIYPVNTLTSYTSSVDRHVTVSKVVCVTAVDQKTFAVQAITTLVVTQTSTISRPAVKTSPLSRRDLDDKILFARIETNRVASTTYVTVITTDKFFCINNPSDVECTNSTQGVLTKTLKTTVRVTSTVPNSKQAVVTKSGVVTSTTIKTITAAQATQAPGEISVASASISQAPGSSSGDTTRTAPVNSPSLTSTTSIRQSTVPTQSTNVTAKPSSSIEETPTSFILSMMIACLAFGVTSII</sequence>
<dbReference type="EMBL" id="FJUX01000141">
    <property type="protein sequence ID" value="CZT11521.1"/>
    <property type="molecule type" value="Genomic_DNA"/>
</dbReference>
<dbReference type="AlphaFoldDB" id="A0A1E1LM05"/>
<evidence type="ECO:0000313" key="3">
    <source>
        <dbReference type="Proteomes" id="UP000178912"/>
    </source>
</evidence>
<feature type="region of interest" description="Disordered" evidence="1">
    <location>
        <begin position="167"/>
        <end position="218"/>
    </location>
</feature>
<organism evidence="2 3">
    <name type="scientific">Rhynchosporium agropyri</name>
    <dbReference type="NCBI Taxonomy" id="914238"/>
    <lineage>
        <taxon>Eukaryota</taxon>
        <taxon>Fungi</taxon>
        <taxon>Dikarya</taxon>
        <taxon>Ascomycota</taxon>
        <taxon>Pezizomycotina</taxon>
        <taxon>Leotiomycetes</taxon>
        <taxon>Helotiales</taxon>
        <taxon>Ploettnerulaceae</taxon>
        <taxon>Rhynchosporium</taxon>
    </lineage>
</organism>
<evidence type="ECO:0000313" key="2">
    <source>
        <dbReference type="EMBL" id="CZT11521.1"/>
    </source>
</evidence>
<gene>
    <name evidence="2" type="ORF">RAG0_15645</name>
</gene>
<reference evidence="3" key="1">
    <citation type="submission" date="2016-03" db="EMBL/GenBank/DDBJ databases">
        <authorList>
            <person name="Guldener U."/>
        </authorList>
    </citation>
    <scope>NUCLEOTIDE SEQUENCE [LARGE SCALE GENOMIC DNA]</scope>
    <source>
        <strain evidence="3">04CH-RAC-A.6.1</strain>
    </source>
</reference>
<keyword evidence="3" id="KW-1185">Reference proteome</keyword>
<proteinExistence type="predicted"/>
<feature type="compositionally biased region" description="Low complexity" evidence="1">
    <location>
        <begin position="167"/>
        <end position="178"/>
    </location>
</feature>
<name>A0A1E1LM05_9HELO</name>
<feature type="compositionally biased region" description="Polar residues" evidence="1">
    <location>
        <begin position="179"/>
        <end position="218"/>
    </location>
</feature>
<evidence type="ECO:0000256" key="1">
    <source>
        <dbReference type="SAM" id="MobiDB-lite"/>
    </source>
</evidence>
<dbReference type="Proteomes" id="UP000178912">
    <property type="component" value="Unassembled WGS sequence"/>
</dbReference>
<accession>A0A1E1LM05</accession>
<protein>
    <submittedName>
        <fullName evidence="2">Uncharacterized protein</fullName>
    </submittedName>
</protein>